<dbReference type="GO" id="GO:0003351">
    <property type="term" value="P:epithelial cilium movement involved in extracellular fluid movement"/>
    <property type="evidence" value="ECO:0007669"/>
    <property type="project" value="Ensembl"/>
</dbReference>
<dbReference type="SUPFAM" id="SSF48371">
    <property type="entry name" value="ARM repeat"/>
    <property type="match status" value="2"/>
</dbReference>
<dbReference type="FunFam" id="1.10.510.10:FF:000292">
    <property type="entry name" value="Serine/threonine-protein kinase 36"/>
    <property type="match status" value="1"/>
</dbReference>
<dbReference type="Ensembl" id="ENSPMRT00000031349.1">
    <property type="protein sequence ID" value="ENSPMRP00000029558.1"/>
    <property type="gene ID" value="ENSPMRG00000019111.1"/>
</dbReference>
<comment type="subcellular location">
    <subcellularLocation>
        <location evidence="3">Cytoplasm</location>
        <location evidence="3">Cytoskeleton</location>
        <location evidence="3">Cilium axoneme</location>
    </subcellularLocation>
    <subcellularLocation>
        <location evidence="2">Nucleus</location>
    </subcellularLocation>
</comment>
<protein>
    <recommendedName>
        <fullName evidence="21">Serine/threonine-protein kinase 36</fullName>
        <ecNumber evidence="4">2.7.11.1</ecNumber>
    </recommendedName>
    <alternativeName>
        <fullName evidence="22">Fused homolog</fullName>
    </alternativeName>
</protein>
<accession>A0A670JWB5</accession>
<dbReference type="GO" id="GO:0009791">
    <property type="term" value="P:post-embryonic development"/>
    <property type="evidence" value="ECO:0007669"/>
    <property type="project" value="Ensembl"/>
</dbReference>
<dbReference type="EC" id="2.7.11.1" evidence="4"/>
<evidence type="ECO:0000256" key="7">
    <source>
        <dbReference type="ARBA" id="ARBA00022527"/>
    </source>
</evidence>
<dbReference type="GO" id="GO:0007420">
    <property type="term" value="P:brain development"/>
    <property type="evidence" value="ECO:0007669"/>
    <property type="project" value="Ensembl"/>
</dbReference>
<evidence type="ECO:0000256" key="21">
    <source>
        <dbReference type="ARBA" id="ARBA00072550"/>
    </source>
</evidence>
<keyword evidence="6" id="KW-0963">Cytoplasm</keyword>
<dbReference type="Proteomes" id="UP000472272">
    <property type="component" value="Chromosome 1"/>
</dbReference>
<dbReference type="GO" id="GO:0005576">
    <property type="term" value="C:extracellular region"/>
    <property type="evidence" value="ECO:0007669"/>
    <property type="project" value="GOC"/>
</dbReference>
<keyword evidence="12" id="KW-0970">Cilium biogenesis/degradation</keyword>
<evidence type="ECO:0000256" key="17">
    <source>
        <dbReference type="ARBA" id="ARBA00023273"/>
    </source>
</evidence>
<dbReference type="InterPro" id="IPR000719">
    <property type="entry name" value="Prot_kinase_dom"/>
</dbReference>
<feature type="region of interest" description="Disordered" evidence="24">
    <location>
        <begin position="308"/>
        <end position="386"/>
    </location>
</feature>
<feature type="binding site" evidence="23">
    <location>
        <position position="33"/>
    </location>
    <ligand>
        <name>ATP</name>
        <dbReference type="ChEBI" id="CHEBI:30616"/>
    </ligand>
</feature>
<evidence type="ECO:0000256" key="10">
    <source>
        <dbReference type="ARBA" id="ARBA00022741"/>
    </source>
</evidence>
<comment type="cofactor">
    <cofactor evidence="1">
        <name>Mg(2+)</name>
        <dbReference type="ChEBI" id="CHEBI:18420"/>
    </cofactor>
</comment>
<keyword evidence="5" id="KW-0217">Developmental protein</keyword>
<dbReference type="InterPro" id="IPR008271">
    <property type="entry name" value="Ser/Thr_kinase_AS"/>
</dbReference>
<evidence type="ECO:0000256" key="1">
    <source>
        <dbReference type="ARBA" id="ARBA00001946"/>
    </source>
</evidence>
<keyword evidence="15" id="KW-0206">Cytoskeleton</keyword>
<dbReference type="PROSITE" id="PS50011">
    <property type="entry name" value="PROTEIN_KINASE_DOM"/>
    <property type="match status" value="1"/>
</dbReference>
<dbReference type="RefSeq" id="XP_028597784.1">
    <property type="nucleotide sequence ID" value="XM_028741951.1"/>
</dbReference>
<comment type="function">
    <text evidence="20">Serine/threonine protein kinase which plays an important role in the sonic hedgehog (Shh) pathway by regulating the activity of GLI transcription factors. Controls the activity of the transcriptional regulators GLI1, GLI2 and GLI3 by opposing the effect of SUFU and promoting their nuclear localization. GLI2 requires an additional function of STK36 to become transcriptionally active, but the enzyme does not need to possess an active kinase catalytic site for this to occur. Required for postnatal development, possibly by regulating the homeostasis of cerebral spinal fluid or ciliary function. Essential for construction of the central pair apparatus of motile cilia.</text>
</comment>
<dbReference type="GO" id="GO:0005634">
    <property type="term" value="C:nucleus"/>
    <property type="evidence" value="ECO:0007669"/>
    <property type="project" value="UniProtKB-SubCell"/>
</dbReference>
<dbReference type="GO" id="GO:0035082">
    <property type="term" value="P:axoneme assembly"/>
    <property type="evidence" value="ECO:0007669"/>
    <property type="project" value="Ensembl"/>
</dbReference>
<dbReference type="PROSITE" id="PS00108">
    <property type="entry name" value="PROTEIN_KINASE_ST"/>
    <property type="match status" value="1"/>
</dbReference>
<dbReference type="CTD" id="27148"/>
<reference evidence="26" key="2">
    <citation type="submission" date="2025-08" db="UniProtKB">
        <authorList>
            <consortium name="Ensembl"/>
        </authorList>
    </citation>
    <scope>IDENTIFICATION</scope>
</reference>
<keyword evidence="17" id="KW-0966">Cell projection</keyword>
<dbReference type="SUPFAM" id="SSF56112">
    <property type="entry name" value="Protein kinase-like (PK-like)"/>
    <property type="match status" value="1"/>
</dbReference>
<evidence type="ECO:0000256" key="22">
    <source>
        <dbReference type="ARBA" id="ARBA00075375"/>
    </source>
</evidence>
<dbReference type="GO" id="GO:0004674">
    <property type="term" value="F:protein serine/threonine kinase activity"/>
    <property type="evidence" value="ECO:0007669"/>
    <property type="project" value="UniProtKB-KW"/>
</dbReference>
<feature type="domain" description="Protein kinase" evidence="25">
    <location>
        <begin position="4"/>
        <end position="254"/>
    </location>
</feature>
<dbReference type="GO" id="GO:0007224">
    <property type="term" value="P:smoothened signaling pathway"/>
    <property type="evidence" value="ECO:0007669"/>
    <property type="project" value="Ensembl"/>
</dbReference>
<evidence type="ECO:0000256" key="24">
    <source>
        <dbReference type="SAM" id="MobiDB-lite"/>
    </source>
</evidence>
<keyword evidence="11" id="KW-0418">Kinase</keyword>
<dbReference type="PANTHER" id="PTHR22983">
    <property type="entry name" value="PROTEIN KINASE RELATED"/>
    <property type="match status" value="1"/>
</dbReference>
<dbReference type="Pfam" id="PF00069">
    <property type="entry name" value="Pkinase"/>
    <property type="match status" value="1"/>
</dbReference>
<comment type="catalytic activity">
    <reaction evidence="18">
        <text>L-threonyl-[protein] + ATP = O-phospho-L-threonyl-[protein] + ADP + H(+)</text>
        <dbReference type="Rhea" id="RHEA:46608"/>
        <dbReference type="Rhea" id="RHEA-COMP:11060"/>
        <dbReference type="Rhea" id="RHEA-COMP:11605"/>
        <dbReference type="ChEBI" id="CHEBI:15378"/>
        <dbReference type="ChEBI" id="CHEBI:30013"/>
        <dbReference type="ChEBI" id="CHEBI:30616"/>
        <dbReference type="ChEBI" id="CHEBI:61977"/>
        <dbReference type="ChEBI" id="CHEBI:456216"/>
        <dbReference type="EC" id="2.7.11.1"/>
    </reaction>
</comment>
<evidence type="ECO:0000256" key="9">
    <source>
        <dbReference type="ARBA" id="ARBA00022723"/>
    </source>
</evidence>
<dbReference type="InterPro" id="IPR017441">
    <property type="entry name" value="Protein_kinase_ATP_BS"/>
</dbReference>
<dbReference type="CDD" id="cd14002">
    <property type="entry name" value="STKc_STK36"/>
    <property type="match status" value="1"/>
</dbReference>
<evidence type="ECO:0000256" key="6">
    <source>
        <dbReference type="ARBA" id="ARBA00022490"/>
    </source>
</evidence>
<dbReference type="Gene3D" id="1.25.10.10">
    <property type="entry name" value="Leucine-rich Repeat Variant"/>
    <property type="match status" value="2"/>
</dbReference>
<evidence type="ECO:0000256" key="18">
    <source>
        <dbReference type="ARBA" id="ARBA00047899"/>
    </source>
</evidence>
<keyword evidence="8" id="KW-0808">Transferase</keyword>
<dbReference type="GO" id="GO:0005930">
    <property type="term" value="C:axoneme"/>
    <property type="evidence" value="ECO:0007669"/>
    <property type="project" value="UniProtKB-SubCell"/>
</dbReference>
<keyword evidence="27" id="KW-1185">Reference proteome</keyword>
<dbReference type="Gene3D" id="1.10.510.10">
    <property type="entry name" value="Transferase(Phosphotransferase) domain 1"/>
    <property type="match status" value="1"/>
</dbReference>
<dbReference type="SMART" id="SM00220">
    <property type="entry name" value="S_TKc"/>
    <property type="match status" value="1"/>
</dbReference>
<dbReference type="FunFam" id="1.25.10.10:FF:000325">
    <property type="entry name" value="Serine/threonine-protein kinase 36"/>
    <property type="match status" value="1"/>
</dbReference>
<reference evidence="26" key="3">
    <citation type="submission" date="2025-09" db="UniProtKB">
        <authorList>
            <consortium name="Ensembl"/>
        </authorList>
    </citation>
    <scope>IDENTIFICATION</scope>
</reference>
<evidence type="ECO:0000256" key="8">
    <source>
        <dbReference type="ARBA" id="ARBA00022679"/>
    </source>
</evidence>
<dbReference type="Pfam" id="PF13646">
    <property type="entry name" value="HEAT_2"/>
    <property type="match status" value="1"/>
</dbReference>
<keyword evidence="14" id="KW-0460">Magnesium</keyword>
<dbReference type="GO" id="GO:0046872">
    <property type="term" value="F:metal ion binding"/>
    <property type="evidence" value="ECO:0007669"/>
    <property type="project" value="UniProtKB-KW"/>
</dbReference>
<dbReference type="GeneID" id="114603156"/>
<dbReference type="InterPro" id="IPR016024">
    <property type="entry name" value="ARM-type_fold"/>
</dbReference>
<evidence type="ECO:0000256" key="14">
    <source>
        <dbReference type="ARBA" id="ARBA00022842"/>
    </source>
</evidence>
<dbReference type="PANTHER" id="PTHR22983:SF6">
    <property type="entry name" value="SERINE_THREONINE-PROTEIN KINASE 36"/>
    <property type="match status" value="1"/>
</dbReference>
<evidence type="ECO:0000256" key="4">
    <source>
        <dbReference type="ARBA" id="ARBA00012513"/>
    </source>
</evidence>
<evidence type="ECO:0000256" key="19">
    <source>
        <dbReference type="ARBA" id="ARBA00048679"/>
    </source>
</evidence>
<proteinExistence type="predicted"/>
<evidence type="ECO:0000256" key="12">
    <source>
        <dbReference type="ARBA" id="ARBA00022794"/>
    </source>
</evidence>
<evidence type="ECO:0000259" key="25">
    <source>
        <dbReference type="PROSITE" id="PS50011"/>
    </source>
</evidence>
<keyword evidence="13 23" id="KW-0067">ATP-binding</keyword>
<keyword evidence="10 23" id="KW-0547">Nucleotide-binding</keyword>
<evidence type="ECO:0000256" key="11">
    <source>
        <dbReference type="ARBA" id="ARBA00022777"/>
    </source>
</evidence>
<dbReference type="GO" id="GO:0001222">
    <property type="term" value="F:transcription corepressor binding"/>
    <property type="evidence" value="ECO:0007669"/>
    <property type="project" value="Ensembl"/>
</dbReference>
<name>A0A670JWB5_PODMU</name>
<dbReference type="GO" id="GO:0005524">
    <property type="term" value="F:ATP binding"/>
    <property type="evidence" value="ECO:0007669"/>
    <property type="project" value="UniProtKB-UniRule"/>
</dbReference>
<keyword evidence="7" id="KW-0723">Serine/threonine-protein kinase</keyword>
<evidence type="ECO:0000256" key="5">
    <source>
        <dbReference type="ARBA" id="ARBA00022473"/>
    </source>
</evidence>
<evidence type="ECO:0000256" key="23">
    <source>
        <dbReference type="PROSITE-ProRule" id="PRU10141"/>
    </source>
</evidence>
<keyword evidence="9" id="KW-0479">Metal-binding</keyword>
<dbReference type="OrthoDB" id="266718at2759"/>
<evidence type="ECO:0000256" key="16">
    <source>
        <dbReference type="ARBA" id="ARBA00023242"/>
    </source>
</evidence>
<organism evidence="26 27">
    <name type="scientific">Podarcis muralis</name>
    <name type="common">Wall lizard</name>
    <name type="synonym">Lacerta muralis</name>
    <dbReference type="NCBI Taxonomy" id="64176"/>
    <lineage>
        <taxon>Eukaryota</taxon>
        <taxon>Metazoa</taxon>
        <taxon>Chordata</taxon>
        <taxon>Craniata</taxon>
        <taxon>Vertebrata</taxon>
        <taxon>Euteleostomi</taxon>
        <taxon>Lepidosauria</taxon>
        <taxon>Squamata</taxon>
        <taxon>Bifurcata</taxon>
        <taxon>Unidentata</taxon>
        <taxon>Episquamata</taxon>
        <taxon>Laterata</taxon>
        <taxon>Lacertibaenia</taxon>
        <taxon>Lacertidae</taxon>
        <taxon>Podarcis</taxon>
    </lineage>
</organism>
<evidence type="ECO:0000313" key="26">
    <source>
        <dbReference type="Ensembl" id="ENSPMRP00000029558.1"/>
    </source>
</evidence>
<dbReference type="GO" id="GO:0045880">
    <property type="term" value="P:positive regulation of smoothened signaling pathway"/>
    <property type="evidence" value="ECO:0007669"/>
    <property type="project" value="Ensembl"/>
</dbReference>
<evidence type="ECO:0000256" key="3">
    <source>
        <dbReference type="ARBA" id="ARBA00004430"/>
    </source>
</evidence>
<feature type="compositionally biased region" description="Basic and acidic residues" evidence="24">
    <location>
        <begin position="370"/>
        <end position="386"/>
    </location>
</feature>
<gene>
    <name evidence="26" type="primary">STK36</name>
</gene>
<dbReference type="InterPro" id="IPR011009">
    <property type="entry name" value="Kinase-like_dom_sf"/>
</dbReference>
<dbReference type="GO" id="GO:0005829">
    <property type="term" value="C:cytosol"/>
    <property type="evidence" value="ECO:0007669"/>
    <property type="project" value="Ensembl"/>
</dbReference>
<dbReference type="OMA" id="LCPSFLH"/>
<dbReference type="GeneTree" id="ENSGT00940000158375"/>
<feature type="compositionally biased region" description="Basic and acidic residues" evidence="24">
    <location>
        <begin position="309"/>
        <end position="330"/>
    </location>
</feature>
<dbReference type="PROSITE" id="PS00107">
    <property type="entry name" value="PROTEIN_KINASE_ATP"/>
    <property type="match status" value="1"/>
</dbReference>
<dbReference type="KEGG" id="pmua:114603156"/>
<evidence type="ECO:0000313" key="27">
    <source>
        <dbReference type="Proteomes" id="UP000472272"/>
    </source>
</evidence>
<keyword evidence="16" id="KW-0539">Nucleus</keyword>
<sequence>MEKYHVLEMIGEGSFGRVYKGRRKYSAQVVALKFIPKVGRSQKELKNLQREIEIMRGLHHPNIVQMLDSFETDKEVVVVTDYAEGELFQILEDDGNLPEEQVQDIASQLVSALYYLHSHRILHRDMKPQNILLGKGGVIKLCDFGFARAMSIHTMVLTSIKGTPLYMAPELVEEKPYDHTADLWSVGCILYELCVGTPPFYTNSIFQLVSLIIKDPIKWPKNMSPNFKSFLQGLLMKDPRQRLSWPELLYHPFIAGLVTVIDDTADQGITNPFTSKLPPELQALKEQQTHSLAPHSGQSKILRKARQKMAQEARRKEMGKSRASFKEETPKGVQSHTRKACLAQTDPREVNRAAPGTGEERHLSLGGKGMEWEQKESSPTPRENRITQDYEREFPELRPESGRAEARGRRSIDTVDLETEELDSDEEWQHLIDATDPAHVQLSAPLSLLGDPAFVQRIHARLKDSGRQVLEGMLEGASHLRPALHVIGNLLGTRCDTELLYNFCSDTGLSHFLVELAGSILESINIKQQPWYITLLIDLITVLSAYFASDFNRQQSGKKQSLQAFHSSACRFLVLLPALLVQPTDQESRLREQSLMCFTHLCESMDCACPSISIPFYTSLFEEHHRLLDVLCHEASCKQPAQEVFPKEAKAAQEWSEHLAVASTAALAASCGIPGGHSTCHKAKKQISQQVAQKLIEKDNDLLPSLLSGIERSASSLNGMKVLYACCHVSLTLCHRLATPERLSSLICALQGKVPLTGVAQVQAAEASLRLFSLLLLQLQILPPQSEIVLKEAVALFNHATATSVLSAAGLLLTYFIQNGAAVMIRQEEAMAIIATVFTEPAELCLPPPMGAGFYDGLLLLMLQLLSQGDAAVVREFATSELWGIVWHRFAMVLHLTSQEPVMEGDTPRAGQQAPEPYWNLISPQGTLLFLSLALFIFTREPHQCLLQLGQPNGVMMATLSKLLEPDFLTYLAQTQMQEDGDPELVSAVVLQICQLFCFPFALDMDPETLELITTGLRDSEIPARLLQACIHHLPFSETELPLSLLCHLVLSDEGVIEQVVGVAASKHAVAFLSAILLSDQVALTADLLSLLTHIARASPAHLPFLQRLLCGSDSASQPLSHLLCHQECPVRAKTCSLLGNLLRHRQGFPQVLQDQIGLLEHLLERLSDEDEHVRRSASFAVGNAAYQAGPLTPALSKAVPWVVQLLSDPQAKTRCNAASALGNLGRQSVELEDLLIQSRVPGRLLDVACHDSQPAVQEAALIALRSIGQQPRIHQVLVSLGASEKLEALSCNKPQTSAYSSPRPSSSRHCKKLIHLLQPAHSA</sequence>
<evidence type="ECO:0000256" key="13">
    <source>
        <dbReference type="ARBA" id="ARBA00022840"/>
    </source>
</evidence>
<dbReference type="InterPro" id="IPR011989">
    <property type="entry name" value="ARM-like"/>
</dbReference>
<evidence type="ECO:0000256" key="20">
    <source>
        <dbReference type="ARBA" id="ARBA00053117"/>
    </source>
</evidence>
<evidence type="ECO:0000256" key="2">
    <source>
        <dbReference type="ARBA" id="ARBA00004123"/>
    </source>
</evidence>
<reference evidence="26 27" key="1">
    <citation type="journal article" date="2019" name="Proc. Natl. Acad. Sci. U.S.A.">
        <title>Regulatory changes in pterin and carotenoid genes underlie balanced color polymorphisms in the wall lizard.</title>
        <authorList>
            <person name="Andrade P."/>
            <person name="Pinho C."/>
            <person name="Perez I de Lanuza G."/>
            <person name="Afonso S."/>
            <person name="Brejcha J."/>
            <person name="Rubin C.J."/>
            <person name="Wallerman O."/>
            <person name="Pereira P."/>
            <person name="Sabatino S.J."/>
            <person name="Bellati A."/>
            <person name="Pellitteri-Rosa D."/>
            <person name="Bosakova Z."/>
            <person name="Bunikis I."/>
            <person name="Carretero M.A."/>
            <person name="Feiner N."/>
            <person name="Marsik P."/>
            <person name="Pauperio F."/>
            <person name="Salvi D."/>
            <person name="Soler L."/>
            <person name="While G.M."/>
            <person name="Uller T."/>
            <person name="Font E."/>
            <person name="Andersson L."/>
            <person name="Carneiro M."/>
        </authorList>
    </citation>
    <scope>NUCLEOTIDE SEQUENCE</scope>
</reference>
<dbReference type="FunFam" id="3.30.200.20:FF:000042">
    <property type="entry name" value="Aurora kinase A"/>
    <property type="match status" value="1"/>
</dbReference>
<comment type="catalytic activity">
    <reaction evidence="19">
        <text>L-seryl-[protein] + ATP = O-phospho-L-seryl-[protein] + ADP + H(+)</text>
        <dbReference type="Rhea" id="RHEA:17989"/>
        <dbReference type="Rhea" id="RHEA-COMP:9863"/>
        <dbReference type="Rhea" id="RHEA-COMP:11604"/>
        <dbReference type="ChEBI" id="CHEBI:15378"/>
        <dbReference type="ChEBI" id="CHEBI:29999"/>
        <dbReference type="ChEBI" id="CHEBI:30616"/>
        <dbReference type="ChEBI" id="CHEBI:83421"/>
        <dbReference type="ChEBI" id="CHEBI:456216"/>
        <dbReference type="EC" id="2.7.11.1"/>
    </reaction>
</comment>
<evidence type="ECO:0000256" key="15">
    <source>
        <dbReference type="ARBA" id="ARBA00023212"/>
    </source>
</evidence>